<evidence type="ECO:0000313" key="2">
    <source>
        <dbReference type="EMBL" id="KXK27086.1"/>
    </source>
</evidence>
<dbReference type="EC" id="2.1.1.163" evidence="2"/>
<dbReference type="Proteomes" id="UP000070457">
    <property type="component" value="Unassembled WGS sequence"/>
</dbReference>
<dbReference type="PATRIC" id="fig|1617426.3.peg.1099"/>
<dbReference type="GO" id="GO:0032259">
    <property type="term" value="P:methylation"/>
    <property type="evidence" value="ECO:0007669"/>
    <property type="project" value="UniProtKB-KW"/>
</dbReference>
<feature type="domain" description="Methyltransferase type 11" evidence="1">
    <location>
        <begin position="96"/>
        <end position="177"/>
    </location>
</feature>
<proteinExistence type="predicted"/>
<dbReference type="GO" id="GO:0043770">
    <property type="term" value="F:demethylmenaquinone methyltransferase activity"/>
    <property type="evidence" value="ECO:0007669"/>
    <property type="project" value="UniProtKB-EC"/>
</dbReference>
<name>A0A136LZM8_9BACT</name>
<dbReference type="AlphaFoldDB" id="A0A136LZM8"/>
<dbReference type="CDD" id="cd02440">
    <property type="entry name" value="AdoMet_MTases"/>
    <property type="match status" value="1"/>
</dbReference>
<gene>
    <name evidence="2" type="primary">ubiE</name>
    <name evidence="2" type="ORF">TR69_WS6001001112</name>
</gene>
<dbReference type="Gene3D" id="3.40.50.150">
    <property type="entry name" value="Vaccinia Virus protein VP39"/>
    <property type="match status" value="1"/>
</dbReference>
<organism evidence="2 3">
    <name type="scientific">candidate division WS6 bacterium OLB20</name>
    <dbReference type="NCBI Taxonomy" id="1617426"/>
    <lineage>
        <taxon>Bacteria</taxon>
        <taxon>Candidatus Dojkabacteria</taxon>
    </lineage>
</organism>
<comment type="caution">
    <text evidence="2">The sequence shown here is derived from an EMBL/GenBank/DDBJ whole genome shotgun (WGS) entry which is preliminary data.</text>
</comment>
<dbReference type="InterPro" id="IPR029063">
    <property type="entry name" value="SAM-dependent_MTases_sf"/>
</dbReference>
<dbReference type="PANTHER" id="PTHR43591:SF110">
    <property type="entry name" value="RHODANESE DOMAIN-CONTAINING PROTEIN"/>
    <property type="match status" value="1"/>
</dbReference>
<dbReference type="InterPro" id="IPR013216">
    <property type="entry name" value="Methyltransf_11"/>
</dbReference>
<evidence type="ECO:0000259" key="1">
    <source>
        <dbReference type="Pfam" id="PF08241"/>
    </source>
</evidence>
<keyword evidence="2" id="KW-0808">Transferase</keyword>
<dbReference type="GO" id="GO:0008757">
    <property type="term" value="F:S-adenosylmethionine-dependent methyltransferase activity"/>
    <property type="evidence" value="ECO:0007669"/>
    <property type="project" value="InterPro"/>
</dbReference>
<dbReference type="STRING" id="1617426.TR69_WS6001001112"/>
<sequence>MKLSRNATLKIHYLLDQFCPPVVRDSGAFIALPFRMLFGSRSRYFKEFKEKNPRYSAEDYREVYRAVDEVLIQRPTDLNTECIEAITSSLAGESVLDVGCGRGLLAGVISNTHQVTGLDMLISDEIRSLYPAVTFVEGFIEDLPFEDNAFDTVVCTHTLEHVQNLFLAISELRRVAAQRLIIVVPRQRPYRYTFDLHLHFFPYEHSLLNLIGPGYDNSCITVGGDLFYTENVTAQAQAKE</sequence>
<reference evidence="2 3" key="1">
    <citation type="submission" date="2015-02" db="EMBL/GenBank/DDBJ databases">
        <title>Improved understanding of the partial-nitritation anammox process through 23 genomes representing the majority of the microbial community.</title>
        <authorList>
            <person name="Speth D.R."/>
            <person name="In T Zandt M."/>
            <person name="Guerrero Cruz S."/>
            <person name="Jetten M.S."/>
            <person name="Dutilh B.E."/>
        </authorList>
    </citation>
    <scope>NUCLEOTIDE SEQUENCE [LARGE SCALE GENOMIC DNA]</scope>
    <source>
        <strain evidence="2">OLB20</strain>
    </source>
</reference>
<accession>A0A136LZM8</accession>
<dbReference type="EMBL" id="JYNZ01000003">
    <property type="protein sequence ID" value="KXK27086.1"/>
    <property type="molecule type" value="Genomic_DNA"/>
</dbReference>
<dbReference type="SUPFAM" id="SSF53335">
    <property type="entry name" value="S-adenosyl-L-methionine-dependent methyltransferases"/>
    <property type="match status" value="1"/>
</dbReference>
<dbReference type="PANTHER" id="PTHR43591">
    <property type="entry name" value="METHYLTRANSFERASE"/>
    <property type="match status" value="1"/>
</dbReference>
<evidence type="ECO:0000313" key="3">
    <source>
        <dbReference type="Proteomes" id="UP000070457"/>
    </source>
</evidence>
<dbReference type="Pfam" id="PF08241">
    <property type="entry name" value="Methyltransf_11"/>
    <property type="match status" value="1"/>
</dbReference>
<keyword evidence="2" id="KW-0489">Methyltransferase</keyword>
<protein>
    <submittedName>
        <fullName evidence="2">Demethylmenaquinone methyltransferase</fullName>
        <ecNumber evidence="2">2.1.1.163</ecNumber>
    </submittedName>
</protein>